<dbReference type="Gene3D" id="3.40.50.300">
    <property type="entry name" value="P-loop containing nucleotide triphosphate hydrolases"/>
    <property type="match status" value="1"/>
</dbReference>
<feature type="binding site" evidence="2">
    <location>
        <position position="113"/>
    </location>
    <ligand>
        <name>Mg(2+)</name>
        <dbReference type="ChEBI" id="CHEBI:18420"/>
    </ligand>
</feature>
<gene>
    <name evidence="2" type="primary">bioD</name>
    <name evidence="4" type="ORF">J2T60_001955</name>
</gene>
<reference evidence="4 5" key="1">
    <citation type="submission" date="2022-03" db="EMBL/GenBank/DDBJ databases">
        <title>Genomic Encyclopedia of Type Strains, Phase III (KMG-III): the genomes of soil and plant-associated and newly described type strains.</title>
        <authorList>
            <person name="Whitman W."/>
        </authorList>
    </citation>
    <scope>NUCLEOTIDE SEQUENCE [LARGE SCALE GENOMIC DNA]</scope>
    <source>
        <strain evidence="4 5">BSker1</strain>
    </source>
</reference>
<evidence type="ECO:0000256" key="3">
    <source>
        <dbReference type="SAM" id="MobiDB-lite"/>
    </source>
</evidence>
<name>A0ABT1G9F4_9GAMM</name>
<proteinExistence type="inferred from homology"/>
<organism evidence="4 5">
    <name type="scientific">Natronospira proteinivora</name>
    <dbReference type="NCBI Taxonomy" id="1807133"/>
    <lineage>
        <taxon>Bacteria</taxon>
        <taxon>Pseudomonadati</taxon>
        <taxon>Pseudomonadota</taxon>
        <taxon>Gammaproteobacteria</taxon>
        <taxon>Natronospirales</taxon>
        <taxon>Natronospiraceae</taxon>
        <taxon>Natronospira</taxon>
    </lineage>
</organism>
<dbReference type="SUPFAM" id="SSF52540">
    <property type="entry name" value="P-loop containing nucleoside triphosphate hydrolases"/>
    <property type="match status" value="1"/>
</dbReference>
<dbReference type="NCBIfam" id="TIGR00347">
    <property type="entry name" value="bioD"/>
    <property type="match status" value="1"/>
</dbReference>
<feature type="binding site" evidence="2">
    <location>
        <begin position="113"/>
        <end position="116"/>
    </location>
    <ligand>
        <name>ATP</name>
        <dbReference type="ChEBI" id="CHEBI:30616"/>
    </ligand>
</feature>
<dbReference type="CDD" id="cd03109">
    <property type="entry name" value="DTBS"/>
    <property type="match status" value="1"/>
</dbReference>
<dbReference type="RefSeq" id="WP_253449093.1">
    <property type="nucleotide sequence ID" value="NZ_JALJYF010000002.1"/>
</dbReference>
<dbReference type="PANTHER" id="PTHR43210:SF5">
    <property type="entry name" value="DETHIOBIOTIN SYNTHETASE"/>
    <property type="match status" value="1"/>
</dbReference>
<keyword evidence="2" id="KW-0963">Cytoplasm</keyword>
<evidence type="ECO:0000313" key="5">
    <source>
        <dbReference type="Proteomes" id="UP001523550"/>
    </source>
</evidence>
<evidence type="ECO:0000313" key="4">
    <source>
        <dbReference type="EMBL" id="MCP1727955.1"/>
    </source>
</evidence>
<feature type="active site" evidence="2">
    <location>
        <position position="36"/>
    </location>
</feature>
<keyword evidence="5" id="KW-1185">Reference proteome</keyword>
<feature type="binding site" evidence="2">
    <location>
        <position position="15"/>
    </location>
    <ligand>
        <name>Mg(2+)</name>
        <dbReference type="ChEBI" id="CHEBI:18420"/>
    </ligand>
</feature>
<comment type="function">
    <text evidence="2">Catalyzes a mechanistically unusual reaction, the ATP-dependent insertion of CO2 between the N7 and N8 nitrogen atoms of 7,8-diaminopelargonic acid (DAPA, also called 7,8-diammoniononanoate) to form a ureido ring.</text>
</comment>
<evidence type="ECO:0000256" key="2">
    <source>
        <dbReference type="HAMAP-Rule" id="MF_00336"/>
    </source>
</evidence>
<comment type="catalytic activity">
    <reaction evidence="2">
        <text>(7R,8S)-7,8-diammoniononanoate + CO2 + ATP = (4R,5S)-dethiobiotin + ADP + phosphate + 3 H(+)</text>
        <dbReference type="Rhea" id="RHEA:15805"/>
        <dbReference type="ChEBI" id="CHEBI:15378"/>
        <dbReference type="ChEBI" id="CHEBI:16526"/>
        <dbReference type="ChEBI" id="CHEBI:30616"/>
        <dbReference type="ChEBI" id="CHEBI:43474"/>
        <dbReference type="ChEBI" id="CHEBI:149469"/>
        <dbReference type="ChEBI" id="CHEBI:149473"/>
        <dbReference type="ChEBI" id="CHEBI:456216"/>
        <dbReference type="EC" id="6.3.3.3"/>
    </reaction>
</comment>
<comment type="cofactor">
    <cofactor evidence="2">
        <name>Mg(2+)</name>
        <dbReference type="ChEBI" id="CHEBI:18420"/>
    </cofactor>
</comment>
<keyword evidence="2" id="KW-0547">Nucleotide-binding</keyword>
<dbReference type="InterPro" id="IPR004472">
    <property type="entry name" value="DTB_synth_BioD"/>
</dbReference>
<comment type="subunit">
    <text evidence="2">Homodimer.</text>
</comment>
<accession>A0ABT1G9F4</accession>
<evidence type="ECO:0000256" key="1">
    <source>
        <dbReference type="ARBA" id="ARBA00022756"/>
    </source>
</evidence>
<comment type="pathway">
    <text evidence="2">Cofactor biosynthesis; biotin biosynthesis; biotin from 7,8-diaminononanoate: step 1/2.</text>
</comment>
<protein>
    <recommendedName>
        <fullName evidence="2">ATP-dependent dethiobiotin synthetase BioD</fullName>
        <ecNumber evidence="2">6.3.3.3</ecNumber>
    </recommendedName>
    <alternativeName>
        <fullName evidence="2">DTB synthetase</fullName>
        <shortName evidence="2">DTBS</shortName>
    </alternativeName>
    <alternativeName>
        <fullName evidence="2">Dethiobiotin synthase</fullName>
    </alternativeName>
</protein>
<keyword evidence="2" id="KW-0067">ATP-binding</keyword>
<dbReference type="PIRSF" id="PIRSF006755">
    <property type="entry name" value="DTB_synth"/>
    <property type="match status" value="1"/>
</dbReference>
<dbReference type="HAMAP" id="MF_00336">
    <property type="entry name" value="BioD"/>
    <property type="match status" value="1"/>
</dbReference>
<dbReference type="PANTHER" id="PTHR43210">
    <property type="entry name" value="DETHIOBIOTIN SYNTHETASE"/>
    <property type="match status" value="1"/>
</dbReference>
<dbReference type="EC" id="6.3.3.3" evidence="2"/>
<comment type="subcellular location">
    <subcellularLocation>
        <location evidence="2">Cytoplasm</location>
    </subcellularLocation>
</comment>
<feature type="binding site" evidence="2">
    <location>
        <position position="40"/>
    </location>
    <ligand>
        <name>substrate</name>
    </ligand>
</feature>
<dbReference type="GO" id="GO:0004141">
    <property type="term" value="F:dethiobiotin synthase activity"/>
    <property type="evidence" value="ECO:0007669"/>
    <property type="project" value="UniProtKB-EC"/>
</dbReference>
<feature type="region of interest" description="Disordered" evidence="3">
    <location>
        <begin position="202"/>
        <end position="221"/>
    </location>
</feature>
<dbReference type="Proteomes" id="UP001523550">
    <property type="component" value="Unassembled WGS sequence"/>
</dbReference>
<sequence>MEYFVTGTDTEVGKTLVTASLLHALRGRGETAVGLKPVASGAERRPEGLRNEDGQALLAASSTGFSYEQINPLVLEPAIAPHIAARDVGRELSVSRLLSGITPRPQADYHLIEGVGGWRVPLNDHETMEDLALAIGAPVILVVALRLGCLSHALLTADRIRAVGLPLTGWVATEPQPGQSRLDENFQTLECHLDAPCLGRLDHTPSPKPEKLADRFDITRL</sequence>
<dbReference type="EMBL" id="JALJYF010000002">
    <property type="protein sequence ID" value="MCP1727955.1"/>
    <property type="molecule type" value="Genomic_DNA"/>
</dbReference>
<feature type="binding site" evidence="2">
    <location>
        <begin position="11"/>
        <end position="16"/>
    </location>
    <ligand>
        <name>ATP</name>
        <dbReference type="ChEBI" id="CHEBI:30616"/>
    </ligand>
</feature>
<feature type="binding site" evidence="2">
    <location>
        <position position="53"/>
    </location>
    <ligand>
        <name>ATP</name>
        <dbReference type="ChEBI" id="CHEBI:30616"/>
    </ligand>
</feature>
<dbReference type="Pfam" id="PF13500">
    <property type="entry name" value="AAA_26"/>
    <property type="match status" value="1"/>
</dbReference>
<dbReference type="InterPro" id="IPR027417">
    <property type="entry name" value="P-loop_NTPase"/>
</dbReference>
<comment type="caution">
    <text evidence="2">Lacks conserved residue(s) required for the propagation of feature annotation.</text>
</comment>
<keyword evidence="2 4" id="KW-0436">Ligase</keyword>
<feature type="binding site" evidence="2">
    <location>
        <position position="53"/>
    </location>
    <ligand>
        <name>Mg(2+)</name>
        <dbReference type="ChEBI" id="CHEBI:18420"/>
    </ligand>
</feature>
<comment type="caution">
    <text evidence="4">The sequence shown here is derived from an EMBL/GenBank/DDBJ whole genome shotgun (WGS) entry which is preliminary data.</text>
</comment>
<comment type="similarity">
    <text evidence="2">Belongs to the dethiobiotin synthetase family.</text>
</comment>
<keyword evidence="2" id="KW-0479">Metal-binding</keyword>
<keyword evidence="1 2" id="KW-0093">Biotin biosynthesis</keyword>
<keyword evidence="2" id="KW-0460">Magnesium</keyword>